<dbReference type="SUPFAM" id="SSF54373">
    <property type="entry name" value="FAD-linked reductases, C-terminal domain"/>
    <property type="match status" value="1"/>
</dbReference>
<keyword evidence="1" id="KW-0560">Oxidoreductase</keyword>
<dbReference type="AlphaFoldDB" id="E8U9V9"/>
<accession>E8U9V9</accession>
<dbReference type="GO" id="GO:0016491">
    <property type="term" value="F:oxidoreductase activity"/>
    <property type="evidence" value="ECO:0007669"/>
    <property type="project" value="UniProtKB-KW"/>
</dbReference>
<dbReference type="GO" id="GO:0005737">
    <property type="term" value="C:cytoplasm"/>
    <property type="evidence" value="ECO:0007669"/>
    <property type="project" value="TreeGrafter"/>
</dbReference>
<dbReference type="KEGG" id="dmr:Deima_2208"/>
<gene>
    <name evidence="3" type="ordered locus">Deima_2208</name>
</gene>
<dbReference type="HOGENOM" id="CLU_007884_4_5_0"/>
<dbReference type="EMBL" id="CP002454">
    <property type="protein sequence ID" value="ADV67848.1"/>
    <property type="molecule type" value="Genomic_DNA"/>
</dbReference>
<dbReference type="Proteomes" id="UP000008635">
    <property type="component" value="Chromosome"/>
</dbReference>
<evidence type="ECO:0000259" key="2">
    <source>
        <dbReference type="Pfam" id="PF01266"/>
    </source>
</evidence>
<evidence type="ECO:0000313" key="3">
    <source>
        <dbReference type="EMBL" id="ADV67848.1"/>
    </source>
</evidence>
<reference evidence="3 4" key="1">
    <citation type="journal article" date="2011" name="Stand. Genomic Sci.">
        <title>Complete genome sequence of Deinococcus maricopensis type strain (LB-34).</title>
        <authorList>
            <person name="Pukall R."/>
            <person name="Zeytun A."/>
            <person name="Lucas S."/>
            <person name="Lapidus A."/>
            <person name="Hammon N."/>
            <person name="Deshpande S."/>
            <person name="Nolan M."/>
            <person name="Cheng J.F."/>
            <person name="Pitluck S."/>
            <person name="Liolios K."/>
            <person name="Pagani I."/>
            <person name="Mikhailova N."/>
            <person name="Ivanova N."/>
            <person name="Mavromatis K."/>
            <person name="Pati A."/>
            <person name="Tapia R."/>
            <person name="Han C."/>
            <person name="Goodwin L."/>
            <person name="Chen A."/>
            <person name="Palaniappan K."/>
            <person name="Land M."/>
            <person name="Hauser L."/>
            <person name="Chang Y.J."/>
            <person name="Jeffries C.D."/>
            <person name="Brambilla E.M."/>
            <person name="Rohde M."/>
            <person name="Goker M."/>
            <person name="Detter J.C."/>
            <person name="Woyke T."/>
            <person name="Bristow J."/>
            <person name="Eisen J.A."/>
            <person name="Markowitz V."/>
            <person name="Hugenholtz P."/>
            <person name="Kyrpides N.C."/>
            <person name="Klenk H.P."/>
        </authorList>
    </citation>
    <scope>NUCLEOTIDE SEQUENCE [LARGE SCALE GENOMIC DNA]</scope>
    <source>
        <strain evidence="4">DSM 21211 / LMG 22137 / NRRL B-23946 / LB-34</strain>
    </source>
</reference>
<dbReference type="PANTHER" id="PTHR13847:SF289">
    <property type="entry name" value="GLYCINE OXIDASE"/>
    <property type="match status" value="1"/>
</dbReference>
<protein>
    <submittedName>
        <fullName evidence="3">FAD dependent oxidoreductase</fullName>
    </submittedName>
</protein>
<dbReference type="Gene3D" id="3.30.9.10">
    <property type="entry name" value="D-Amino Acid Oxidase, subunit A, domain 2"/>
    <property type="match status" value="1"/>
</dbReference>
<dbReference type="InterPro" id="IPR036188">
    <property type="entry name" value="FAD/NAD-bd_sf"/>
</dbReference>
<name>E8U9V9_DEIML</name>
<organism evidence="3 4">
    <name type="scientific">Deinococcus maricopensis (strain DSM 21211 / LMG 22137 / NRRL B-23946 / LB-34)</name>
    <dbReference type="NCBI Taxonomy" id="709986"/>
    <lineage>
        <taxon>Bacteria</taxon>
        <taxon>Thermotogati</taxon>
        <taxon>Deinococcota</taxon>
        <taxon>Deinococci</taxon>
        <taxon>Deinococcales</taxon>
        <taxon>Deinococcaceae</taxon>
        <taxon>Deinococcus</taxon>
    </lineage>
</organism>
<reference evidence="4" key="2">
    <citation type="submission" date="2011-01" db="EMBL/GenBank/DDBJ databases">
        <title>The complete genome of Deinococcus maricopensis DSM 21211.</title>
        <authorList>
            <consortium name="US DOE Joint Genome Institute (JGI-PGF)"/>
            <person name="Lucas S."/>
            <person name="Copeland A."/>
            <person name="Lapidus A."/>
            <person name="Goodwin L."/>
            <person name="Pitluck S."/>
            <person name="Kyrpides N."/>
            <person name="Mavromatis K."/>
            <person name="Pagani I."/>
            <person name="Ivanova N."/>
            <person name="Ovchinnikova G."/>
            <person name="Zeytun A."/>
            <person name="Detter J.C."/>
            <person name="Han C."/>
            <person name="Land M."/>
            <person name="Hauser L."/>
            <person name="Markowitz V."/>
            <person name="Cheng J.-F."/>
            <person name="Hugenholtz P."/>
            <person name="Woyke T."/>
            <person name="Wu D."/>
            <person name="Pukall R."/>
            <person name="Gehrich-Schroeter G."/>
            <person name="Brambilla E."/>
            <person name="Klenk H.-P."/>
            <person name="Eisen J.A."/>
        </authorList>
    </citation>
    <scope>NUCLEOTIDE SEQUENCE [LARGE SCALE GENOMIC DNA]</scope>
    <source>
        <strain evidence="4">DSM 21211 / LMG 22137 / NRRL B-23946 / LB-34</strain>
    </source>
</reference>
<evidence type="ECO:0000256" key="1">
    <source>
        <dbReference type="ARBA" id="ARBA00023002"/>
    </source>
</evidence>
<dbReference type="InterPro" id="IPR006076">
    <property type="entry name" value="FAD-dep_OxRdtase"/>
</dbReference>
<dbReference type="eggNOG" id="COG0665">
    <property type="taxonomic scope" value="Bacteria"/>
</dbReference>
<proteinExistence type="predicted"/>
<feature type="domain" description="FAD dependent oxidoreductase" evidence="2">
    <location>
        <begin position="6"/>
        <end position="314"/>
    </location>
</feature>
<keyword evidence="4" id="KW-1185">Reference proteome</keyword>
<sequence>MPRAPDVLIVGGGLVGASVAFEVRALGLTPLVVDADLPGAAWRAGAGLLTPDGERLRGTPLHADALESLRLWPDLARRLEAASGRPVHLRAGVTRVARTAQDAHALHDEAAGNPVEAPPPFLAARATPGEGRVHPPSVVLAALHGVPVLRAQVRGLRPQARGVRVHTSAGPLTVPLVVLAAGAWSGAFGLPVRAAQGQALLLDGPHDHLALYARRGYALGRPDGLYVGATTRATAAPTPDAHAERWLRTAARHLTPGYAPAPAQQHLVGLRPVTPGGLPILGPHPTLPNVLVATGHGRHGALLAPLTARRVAALVARILTITPPAGAHAEA</sequence>
<evidence type="ECO:0000313" key="4">
    <source>
        <dbReference type="Proteomes" id="UP000008635"/>
    </source>
</evidence>
<dbReference type="STRING" id="709986.Deima_2208"/>
<dbReference type="PANTHER" id="PTHR13847">
    <property type="entry name" value="SARCOSINE DEHYDROGENASE-RELATED"/>
    <property type="match status" value="1"/>
</dbReference>
<dbReference type="Pfam" id="PF01266">
    <property type="entry name" value="DAO"/>
    <property type="match status" value="1"/>
</dbReference>
<dbReference type="Gene3D" id="3.50.50.60">
    <property type="entry name" value="FAD/NAD(P)-binding domain"/>
    <property type="match status" value="1"/>
</dbReference>
<dbReference type="RefSeq" id="WP_013557353.1">
    <property type="nucleotide sequence ID" value="NC_014958.1"/>
</dbReference>
<dbReference type="OrthoDB" id="9794226at2"/>
<dbReference type="SUPFAM" id="SSF51971">
    <property type="entry name" value="Nucleotide-binding domain"/>
    <property type="match status" value="1"/>
</dbReference>